<gene>
    <name evidence="19" type="ORF">GCM10009843_28750</name>
</gene>
<protein>
    <recommendedName>
        <fullName evidence="8">FO synthase</fullName>
        <ecNumber evidence="7">2.5.1.147</ecNumber>
        <ecNumber evidence="6">4.3.1.32</ecNumber>
    </recommendedName>
</protein>
<dbReference type="SMART" id="SM00729">
    <property type="entry name" value="Elp3"/>
    <property type="match status" value="2"/>
</dbReference>
<dbReference type="Pfam" id="PF19288">
    <property type="entry name" value="CofH_C"/>
    <property type="match status" value="1"/>
</dbReference>
<evidence type="ECO:0000256" key="2">
    <source>
        <dbReference type="ARBA" id="ARBA00003692"/>
    </source>
</evidence>
<evidence type="ECO:0000313" key="20">
    <source>
        <dbReference type="Proteomes" id="UP001500575"/>
    </source>
</evidence>
<dbReference type="NCBIfam" id="NF004884">
    <property type="entry name" value="PRK06245.1"/>
    <property type="match status" value="1"/>
</dbReference>
<dbReference type="PANTHER" id="PTHR43076">
    <property type="entry name" value="FO SYNTHASE (COFH)"/>
    <property type="match status" value="1"/>
</dbReference>
<evidence type="ECO:0000256" key="12">
    <source>
        <dbReference type="ARBA" id="ARBA00022723"/>
    </source>
</evidence>
<comment type="catalytic activity">
    <reaction evidence="16">
        <text>5-amino-6-(D-ribitylamino)uracil + L-tyrosine + S-adenosyl-L-methionine = 5-amino-5-(4-hydroxybenzyl)-6-(D-ribitylimino)-5,6-dihydrouracil + 2-iminoacetate + 5'-deoxyadenosine + L-methionine + H(+)</text>
        <dbReference type="Rhea" id="RHEA:55200"/>
        <dbReference type="ChEBI" id="CHEBI:15378"/>
        <dbReference type="ChEBI" id="CHEBI:15934"/>
        <dbReference type="ChEBI" id="CHEBI:17319"/>
        <dbReference type="ChEBI" id="CHEBI:57844"/>
        <dbReference type="ChEBI" id="CHEBI:58315"/>
        <dbReference type="ChEBI" id="CHEBI:59789"/>
        <dbReference type="ChEBI" id="CHEBI:77846"/>
        <dbReference type="ChEBI" id="CHEBI:85936"/>
        <dbReference type="EC" id="2.5.1.147"/>
    </reaction>
</comment>
<sequence length="801" mass="86173">MIERVEDTLVGPLTTQSTERLTSAARDVRALGTGTRVTFSPKVFIPLTRLCRDRCGYCTFATAPRQVASPYLSPEDVLGIASQGAEAGCHEALFTLGEAPEERYAEARTWLTEHGYSSTVDYLVAMCALVLEETGLLPHANAGAIGRDELARLREVAPSQGMMIESLRPDLAAHRGAPDKTPQRRLATLEWAGELAIPFTTGILVGIGESEGDRVEALEAIAASHRRHGHVQEVIVQNFLPKPGTAMRDAAPCPPEDHLRAIALARLVLPEDVHVQAPPNLSDPDRLGALLDAGLDDWGGVSPVTPDHVNPERPWPAIDVLRASTEERGLALAPRLTVYPAYAADPLRWLDERTRFPVLDRSDAEGLGRDDPGAAWPERHQAAANVGTGAEVVQIGRRSTAWYSGADLAPPELITALVDAGAPTAARAAGAVGEVLAGVRLGQEVREAEIVTLFGARGPEVAAVAALADELRAEAVGDTVTYVVNRNINYTNVCTYKCTFCGFSKGPLSLNLRGKPYLLTLDDVAERAVEAAARGATEVCLQGGIHPSFDGNFYVDVTRAVKAAVPDMHVHGFTALEVTEGARRLDESLASYLTRLRDAGLGSLPGTAAEILDDEVRAVLCPDKIDTEEWLEAHRTAHQVGLRSNITIMFGSVERPLHWARHLIRTRDLQKETGGFTEFVPLPFVHMAAPVYLKRGARRGPTWRESVLMHAVARIAYHGLVDNIQASWVKLGQSGARQLLTAGVNDLGGTLMDENISRAAGAAHGQLITVDDLRALATSVGRTVQQRTTLYGAVAPLDRAC</sequence>
<dbReference type="EC" id="4.3.1.32" evidence="6"/>
<feature type="domain" description="Radical SAM core" evidence="18">
    <location>
        <begin position="480"/>
        <end position="718"/>
    </location>
</feature>
<dbReference type="HAMAP" id="MF_01612">
    <property type="entry name" value="FO_synth_sub2"/>
    <property type="match status" value="1"/>
</dbReference>
<keyword evidence="10" id="KW-0808">Transferase</keyword>
<dbReference type="Gene3D" id="3.20.20.70">
    <property type="entry name" value="Aldolase class I"/>
    <property type="match status" value="2"/>
</dbReference>
<dbReference type="InterPro" id="IPR045567">
    <property type="entry name" value="CofH/MnqC-like_C"/>
</dbReference>
<evidence type="ECO:0000256" key="1">
    <source>
        <dbReference type="ARBA" id="ARBA00001966"/>
    </source>
</evidence>
<accession>A0ABP5K7H5</accession>
<dbReference type="InterPro" id="IPR013785">
    <property type="entry name" value="Aldolase_TIM"/>
</dbReference>
<dbReference type="InterPro" id="IPR034405">
    <property type="entry name" value="F420"/>
</dbReference>
<dbReference type="EC" id="2.5.1.147" evidence="7"/>
<feature type="domain" description="Radical SAM core" evidence="18">
    <location>
        <begin position="37"/>
        <end position="280"/>
    </location>
</feature>
<evidence type="ECO:0000256" key="16">
    <source>
        <dbReference type="ARBA" id="ARBA00048468"/>
    </source>
</evidence>
<organism evidence="19 20">
    <name type="scientific">Nocardioides bigeumensis</name>
    <dbReference type="NCBI Taxonomy" id="433657"/>
    <lineage>
        <taxon>Bacteria</taxon>
        <taxon>Bacillati</taxon>
        <taxon>Actinomycetota</taxon>
        <taxon>Actinomycetes</taxon>
        <taxon>Propionibacteriales</taxon>
        <taxon>Nocardioidaceae</taxon>
        <taxon>Nocardioides</taxon>
    </lineage>
</organism>
<dbReference type="InterPro" id="IPR058240">
    <property type="entry name" value="rSAM_sf"/>
</dbReference>
<dbReference type="SFLD" id="SFLDF00343">
    <property type="entry name" value="aminofutalosine_synthase_(mqnE"/>
    <property type="match status" value="1"/>
</dbReference>
<dbReference type="InterPro" id="IPR019940">
    <property type="entry name" value="CofH_family"/>
</dbReference>
<dbReference type="Pfam" id="PF04055">
    <property type="entry name" value="Radical_SAM"/>
    <property type="match status" value="2"/>
</dbReference>
<evidence type="ECO:0000256" key="5">
    <source>
        <dbReference type="ARBA" id="ARBA00010826"/>
    </source>
</evidence>
<comment type="similarity">
    <text evidence="5">In the N-terminal section; belongs to the radical SAM superfamily. CofG family.</text>
</comment>
<dbReference type="InterPro" id="IPR007197">
    <property type="entry name" value="rSAM"/>
</dbReference>
<evidence type="ECO:0000256" key="3">
    <source>
        <dbReference type="ARBA" id="ARBA00004712"/>
    </source>
</evidence>
<dbReference type="NCBIfam" id="TIGR03550">
    <property type="entry name" value="F420_cofG"/>
    <property type="match status" value="1"/>
</dbReference>
<dbReference type="Proteomes" id="UP001500575">
    <property type="component" value="Unassembled WGS sequence"/>
</dbReference>
<keyword evidence="11" id="KW-0949">S-adenosyl-L-methionine</keyword>
<comment type="catalytic activity">
    <reaction evidence="17">
        <text>5-amino-5-(4-hydroxybenzyl)-6-(D-ribitylimino)-5,6-dihydrouracil + S-adenosyl-L-methionine = 7,8-didemethyl-8-hydroxy-5-deazariboflavin + 5'-deoxyadenosine + L-methionine + NH4(+) + H(+)</text>
        <dbReference type="Rhea" id="RHEA:55204"/>
        <dbReference type="ChEBI" id="CHEBI:15378"/>
        <dbReference type="ChEBI" id="CHEBI:17319"/>
        <dbReference type="ChEBI" id="CHEBI:28938"/>
        <dbReference type="ChEBI" id="CHEBI:57844"/>
        <dbReference type="ChEBI" id="CHEBI:59789"/>
        <dbReference type="ChEBI" id="CHEBI:59904"/>
        <dbReference type="ChEBI" id="CHEBI:85936"/>
        <dbReference type="EC" id="4.3.1.32"/>
    </reaction>
</comment>
<evidence type="ECO:0000256" key="15">
    <source>
        <dbReference type="ARBA" id="ARBA00023239"/>
    </source>
</evidence>
<comment type="cofactor">
    <cofactor evidence="1">
        <name>[4Fe-4S] cluster</name>
        <dbReference type="ChEBI" id="CHEBI:49883"/>
    </cofactor>
</comment>
<dbReference type="NCBIfam" id="TIGR03551">
    <property type="entry name" value="F420_cofH"/>
    <property type="match status" value="1"/>
</dbReference>
<dbReference type="HAMAP" id="MF_01611">
    <property type="entry name" value="FO_synth_sub1"/>
    <property type="match status" value="1"/>
</dbReference>
<keyword evidence="9" id="KW-0004">4Fe-4S</keyword>
<dbReference type="InterPro" id="IPR020050">
    <property type="entry name" value="FO_synthase_su2"/>
</dbReference>
<evidence type="ECO:0000256" key="6">
    <source>
        <dbReference type="ARBA" id="ARBA00012126"/>
    </source>
</evidence>
<name>A0ABP5K7H5_9ACTN</name>
<comment type="function">
    <text evidence="2">Catalyzes the radical-mediated synthesis of 7,8-didemethyl-8-hydroxy-5-deazariboflavin (FO) from 5-amino-6-(D-ribitylamino)uracil and L-tyrosine.</text>
</comment>
<dbReference type="PROSITE" id="PS51918">
    <property type="entry name" value="RADICAL_SAM"/>
    <property type="match status" value="2"/>
</dbReference>
<comment type="similarity">
    <text evidence="4">In the C-terminal section; belongs to the radical SAM superfamily. CofH family.</text>
</comment>
<dbReference type="NCBIfam" id="TIGR00423">
    <property type="entry name" value="CofH family radical SAM protein"/>
    <property type="match status" value="1"/>
</dbReference>
<comment type="caution">
    <text evidence="19">The sequence shown here is derived from an EMBL/GenBank/DDBJ whole genome shotgun (WGS) entry which is preliminary data.</text>
</comment>
<dbReference type="CDD" id="cd01335">
    <property type="entry name" value="Radical_SAM"/>
    <property type="match status" value="2"/>
</dbReference>
<dbReference type="SFLD" id="SFLDF00294">
    <property type="entry name" value="7_8-didemethyl-8-hydroxy-5-dea"/>
    <property type="match status" value="1"/>
</dbReference>
<dbReference type="PANTHER" id="PTHR43076:SF1">
    <property type="entry name" value="LIPOYL SYNTHASE 2"/>
    <property type="match status" value="1"/>
</dbReference>
<evidence type="ECO:0000256" key="4">
    <source>
        <dbReference type="ARBA" id="ARBA00010051"/>
    </source>
</evidence>
<dbReference type="SFLD" id="SFLDG01388">
    <property type="entry name" value="7_8-didemethyl-8-hydroxy-5-dea"/>
    <property type="match status" value="2"/>
</dbReference>
<keyword evidence="12" id="KW-0479">Metal-binding</keyword>
<dbReference type="SFLD" id="SFLDG01389">
    <property type="entry name" value="menaquinone_synthsis_involved"/>
    <property type="match status" value="1"/>
</dbReference>
<evidence type="ECO:0000256" key="11">
    <source>
        <dbReference type="ARBA" id="ARBA00022691"/>
    </source>
</evidence>
<evidence type="ECO:0000256" key="17">
    <source>
        <dbReference type="ARBA" id="ARBA00048974"/>
    </source>
</evidence>
<dbReference type="InterPro" id="IPR006638">
    <property type="entry name" value="Elp3/MiaA/NifB-like_rSAM"/>
</dbReference>
<evidence type="ECO:0000256" key="10">
    <source>
        <dbReference type="ARBA" id="ARBA00022679"/>
    </source>
</evidence>
<evidence type="ECO:0000256" key="14">
    <source>
        <dbReference type="ARBA" id="ARBA00023014"/>
    </source>
</evidence>
<dbReference type="NCBIfam" id="NF006687">
    <property type="entry name" value="PRK09234.1"/>
    <property type="match status" value="1"/>
</dbReference>
<keyword evidence="14" id="KW-0411">Iron-sulfur</keyword>
<evidence type="ECO:0000259" key="18">
    <source>
        <dbReference type="PROSITE" id="PS51918"/>
    </source>
</evidence>
<evidence type="ECO:0000256" key="9">
    <source>
        <dbReference type="ARBA" id="ARBA00022485"/>
    </source>
</evidence>
<dbReference type="RefSeq" id="WP_344304470.1">
    <property type="nucleotide sequence ID" value="NZ_BAAAQQ010000013.1"/>
</dbReference>
<dbReference type="InterPro" id="IPR019939">
    <property type="entry name" value="CofG_family"/>
</dbReference>
<evidence type="ECO:0000256" key="13">
    <source>
        <dbReference type="ARBA" id="ARBA00023004"/>
    </source>
</evidence>
<reference evidence="20" key="1">
    <citation type="journal article" date="2019" name="Int. J. Syst. Evol. Microbiol.">
        <title>The Global Catalogue of Microorganisms (GCM) 10K type strain sequencing project: providing services to taxonomists for standard genome sequencing and annotation.</title>
        <authorList>
            <consortium name="The Broad Institute Genomics Platform"/>
            <consortium name="The Broad Institute Genome Sequencing Center for Infectious Disease"/>
            <person name="Wu L."/>
            <person name="Ma J."/>
        </authorList>
    </citation>
    <scope>NUCLEOTIDE SEQUENCE [LARGE SCALE GENOMIC DNA]</scope>
    <source>
        <strain evidence="20">JCM 16021</strain>
    </source>
</reference>
<proteinExistence type="inferred from homology"/>
<evidence type="ECO:0000256" key="8">
    <source>
        <dbReference type="ARBA" id="ARBA00022220"/>
    </source>
</evidence>
<keyword evidence="20" id="KW-1185">Reference proteome</keyword>
<dbReference type="SFLD" id="SFLDG01064">
    <property type="entry name" value="F420__menaquinone_cofactor_bio"/>
    <property type="match status" value="2"/>
</dbReference>
<comment type="pathway">
    <text evidence="3">Cofactor biosynthesis; coenzyme F0 biosynthesis.</text>
</comment>
<keyword evidence="13" id="KW-0408">Iron</keyword>
<evidence type="ECO:0000256" key="7">
    <source>
        <dbReference type="ARBA" id="ARBA00012289"/>
    </source>
</evidence>
<evidence type="ECO:0000313" key="19">
    <source>
        <dbReference type="EMBL" id="GAA2128405.1"/>
    </source>
</evidence>
<dbReference type="EMBL" id="BAAAQQ010000013">
    <property type="protein sequence ID" value="GAA2128405.1"/>
    <property type="molecule type" value="Genomic_DNA"/>
</dbReference>
<keyword evidence="15" id="KW-0456">Lyase</keyword>
<dbReference type="SFLD" id="SFLDS00029">
    <property type="entry name" value="Radical_SAM"/>
    <property type="match status" value="2"/>
</dbReference>
<dbReference type="SUPFAM" id="SSF102114">
    <property type="entry name" value="Radical SAM enzymes"/>
    <property type="match status" value="2"/>
</dbReference>